<dbReference type="PANTHER" id="PTHR31104">
    <property type="entry name" value="PEPTIDE-N4-(N-ACETYL-BETA-GLUCOSAMINYL)ASPARAGINE AMIDASE A PROTEIN"/>
    <property type="match status" value="1"/>
</dbReference>
<evidence type="ECO:0000313" key="3">
    <source>
        <dbReference type="EMBL" id="KAK6156095.1"/>
    </source>
</evidence>
<feature type="domain" description="Peptide N-acetyl-beta-D-glucosaminyl asparaginase amidase A N-terminal" evidence="2">
    <location>
        <begin position="18"/>
        <end position="335"/>
    </location>
</feature>
<reference evidence="3 4" key="1">
    <citation type="journal article" date="2021" name="Comput. Struct. Biotechnol. J.">
        <title>De novo genome assembly of the potent medicinal plant Rehmannia glutinosa using nanopore technology.</title>
        <authorList>
            <person name="Ma L."/>
            <person name="Dong C."/>
            <person name="Song C."/>
            <person name="Wang X."/>
            <person name="Zheng X."/>
            <person name="Niu Y."/>
            <person name="Chen S."/>
            <person name="Feng W."/>
        </authorList>
    </citation>
    <scope>NUCLEOTIDE SEQUENCE [LARGE SCALE GENOMIC DNA]</scope>
    <source>
        <strain evidence="3">DH-2019</strain>
    </source>
</reference>
<feature type="region of interest" description="Disordered" evidence="1">
    <location>
        <begin position="1"/>
        <end position="26"/>
    </location>
</feature>
<protein>
    <recommendedName>
        <fullName evidence="2">Peptide N-acetyl-beta-D-glucosaminyl asparaginase amidase A N-terminal domain-containing protein</fullName>
    </recommendedName>
</protein>
<accession>A0ABR0XAE2</accession>
<evidence type="ECO:0000313" key="4">
    <source>
        <dbReference type="Proteomes" id="UP001318860"/>
    </source>
</evidence>
<dbReference type="InterPro" id="IPR056948">
    <property type="entry name" value="PNGaseA_N"/>
</dbReference>
<dbReference type="EMBL" id="JABTTQ020000005">
    <property type="protein sequence ID" value="KAK6156095.1"/>
    <property type="molecule type" value="Genomic_DNA"/>
</dbReference>
<dbReference type="InterPro" id="IPR021102">
    <property type="entry name" value="PNGase_A"/>
</dbReference>
<evidence type="ECO:0000259" key="2">
    <source>
        <dbReference type="Pfam" id="PF12222"/>
    </source>
</evidence>
<keyword evidence="4" id="KW-1185">Reference proteome</keyword>
<dbReference type="Pfam" id="PF25156">
    <property type="entry name" value="PNGase_A_C"/>
    <property type="match status" value="1"/>
</dbReference>
<sequence>MQPLRPLPQLRQHHQPPPTNDTYSPPRNCTWTHAVLQLSAASNGSQYDRIAGVWLSGAEILRTSTPEPTPDGIFWNVRKDVTKYSSLLRQSNLTLSVMLENIVNDVYTGVYRVNLTFFYYYNATNGTAATNAVNFPLSQFSPNRKSTKLKNSMELNENPADLIIPLSASGEEGFWFNIKSELDAIYHGIQIPLNTYRAVIEVYVSFHGNDEFWYTNPPDSYIETNNLPTKRGHGAYREVQVKLDNNAIGSVIPFPVIFSGGINPLFWEPIVSIGAFDLPSYEIELTPFLGMLLDGKTHYFGLGVADAIPFWLVDANLHLWLDDEADKVQAGPIKYSDPSTCVEREYRFYQLDGKFEIEGERESEYSGWVNSSAGNLTTYVSYKLEFENTIEFQNNGTEKSVEQEVKMKSKVQVKSVTGDMISSISVEKKYPLGMKSTTMPGSGEDNYLVTTKLEQSMKVEKKVEDKGNNGGVKSKLENTQKASGWMFVQDHDVLSGSASTEQRYKVEDRFGCYTRRVSAEGGSITSDAQNFICATAPAASFDSILWY</sequence>
<dbReference type="Pfam" id="PF12222">
    <property type="entry name" value="PNGaseA"/>
    <property type="match status" value="1"/>
</dbReference>
<proteinExistence type="predicted"/>
<gene>
    <name evidence="3" type="ORF">DH2020_010343</name>
</gene>
<dbReference type="Proteomes" id="UP001318860">
    <property type="component" value="Unassembled WGS sequence"/>
</dbReference>
<organism evidence="3 4">
    <name type="scientific">Rehmannia glutinosa</name>
    <name type="common">Chinese foxglove</name>
    <dbReference type="NCBI Taxonomy" id="99300"/>
    <lineage>
        <taxon>Eukaryota</taxon>
        <taxon>Viridiplantae</taxon>
        <taxon>Streptophyta</taxon>
        <taxon>Embryophyta</taxon>
        <taxon>Tracheophyta</taxon>
        <taxon>Spermatophyta</taxon>
        <taxon>Magnoliopsida</taxon>
        <taxon>eudicotyledons</taxon>
        <taxon>Gunneridae</taxon>
        <taxon>Pentapetalae</taxon>
        <taxon>asterids</taxon>
        <taxon>lamiids</taxon>
        <taxon>Lamiales</taxon>
        <taxon>Orobanchaceae</taxon>
        <taxon>Rehmannieae</taxon>
        <taxon>Rehmannia</taxon>
    </lineage>
</organism>
<feature type="compositionally biased region" description="Low complexity" evidence="1">
    <location>
        <begin position="1"/>
        <end position="10"/>
    </location>
</feature>
<comment type="caution">
    <text evidence="3">The sequence shown here is derived from an EMBL/GenBank/DDBJ whole genome shotgun (WGS) entry which is preliminary data.</text>
</comment>
<evidence type="ECO:0000256" key="1">
    <source>
        <dbReference type="SAM" id="MobiDB-lite"/>
    </source>
</evidence>
<name>A0ABR0XAE2_REHGL</name>